<evidence type="ECO:0000259" key="7">
    <source>
        <dbReference type="Pfam" id="PF00441"/>
    </source>
</evidence>
<dbReference type="InterPro" id="IPR037069">
    <property type="entry name" value="AcylCoA_DH/ox_N_sf"/>
</dbReference>
<proteinExistence type="inferred from homology"/>
<dbReference type="RefSeq" id="WP_327433138.1">
    <property type="nucleotide sequence ID" value="NZ_CP163440.1"/>
</dbReference>
<dbReference type="SUPFAM" id="SSF47203">
    <property type="entry name" value="Acyl-CoA dehydrogenase C-terminal domain-like"/>
    <property type="match status" value="1"/>
</dbReference>
<dbReference type="Pfam" id="PF02770">
    <property type="entry name" value="Acyl-CoA_dh_M"/>
    <property type="match status" value="1"/>
</dbReference>
<dbReference type="InterPro" id="IPR009100">
    <property type="entry name" value="AcylCoA_DH/oxidase_NM_dom_sf"/>
</dbReference>
<dbReference type="AlphaFoldDB" id="A0AB39SJK8"/>
<evidence type="ECO:0000256" key="1">
    <source>
        <dbReference type="ARBA" id="ARBA00001974"/>
    </source>
</evidence>
<dbReference type="InterPro" id="IPR013786">
    <property type="entry name" value="AcylCoA_DH/ox_N"/>
</dbReference>
<dbReference type="EC" id="1.-.-.-" evidence="10"/>
<evidence type="ECO:0000256" key="5">
    <source>
        <dbReference type="ARBA" id="ARBA00023002"/>
    </source>
</evidence>
<evidence type="ECO:0000256" key="2">
    <source>
        <dbReference type="ARBA" id="ARBA00009347"/>
    </source>
</evidence>
<reference evidence="10" key="1">
    <citation type="submission" date="2024-07" db="EMBL/GenBank/DDBJ databases">
        <authorList>
            <person name="Yu S.T."/>
        </authorList>
    </citation>
    <scope>NUCLEOTIDE SEQUENCE</scope>
    <source>
        <strain evidence="10">R35</strain>
    </source>
</reference>
<dbReference type="FunFam" id="1.20.140.10:FF:000001">
    <property type="entry name" value="Acyl-CoA dehydrogenase"/>
    <property type="match status" value="1"/>
</dbReference>
<dbReference type="Pfam" id="PF02771">
    <property type="entry name" value="Acyl-CoA_dh_N"/>
    <property type="match status" value="1"/>
</dbReference>
<dbReference type="GO" id="GO:0003995">
    <property type="term" value="F:acyl-CoA dehydrogenase activity"/>
    <property type="evidence" value="ECO:0007669"/>
    <property type="project" value="TreeGrafter"/>
</dbReference>
<dbReference type="Gene3D" id="2.40.110.10">
    <property type="entry name" value="Butyryl-CoA Dehydrogenase, subunit A, domain 2"/>
    <property type="match status" value="1"/>
</dbReference>
<keyword evidence="3 6" id="KW-0285">Flavoprotein</keyword>
<dbReference type="InterPro" id="IPR036250">
    <property type="entry name" value="AcylCo_DH-like_C"/>
</dbReference>
<comment type="similarity">
    <text evidence="2 6">Belongs to the acyl-CoA dehydrogenase family.</text>
</comment>
<dbReference type="GO" id="GO:0050660">
    <property type="term" value="F:flavin adenine dinucleotide binding"/>
    <property type="evidence" value="ECO:0007669"/>
    <property type="project" value="InterPro"/>
</dbReference>
<dbReference type="InterPro" id="IPR006091">
    <property type="entry name" value="Acyl-CoA_Oxase/DH_mid-dom"/>
</dbReference>
<comment type="cofactor">
    <cofactor evidence="1 6">
        <name>FAD</name>
        <dbReference type="ChEBI" id="CHEBI:57692"/>
    </cofactor>
</comment>
<dbReference type="PANTHER" id="PTHR43884:SF12">
    <property type="entry name" value="ISOVALERYL-COA DEHYDROGENASE, MITOCHONDRIAL-RELATED"/>
    <property type="match status" value="1"/>
</dbReference>
<evidence type="ECO:0000259" key="9">
    <source>
        <dbReference type="Pfam" id="PF02771"/>
    </source>
</evidence>
<evidence type="ECO:0000256" key="4">
    <source>
        <dbReference type="ARBA" id="ARBA00022827"/>
    </source>
</evidence>
<feature type="domain" description="Acyl-CoA dehydrogenase/oxidase N-terminal" evidence="9">
    <location>
        <begin position="35"/>
        <end position="117"/>
    </location>
</feature>
<dbReference type="PIRSF" id="PIRSF016578">
    <property type="entry name" value="HsaA"/>
    <property type="match status" value="1"/>
</dbReference>
<sequence length="379" mass="40298">MEFGWNEGQQARYDEVLDATRDAFPAAPGAGHGFYTRKDWLRLAEIGMLGSCLPKEYGGQGLGALDTARVVEAVGRGCADTGLVFGAAAHTFACAVPLARFGGDALRRRLLPELAAGRLIAGNAMTEPEAGSDSSRLGMTATPTDGGFVLNGTKSFVSNGPAADVYVTYATVNPKMGFLGVTGLVVDRDTPGVVVGKPYEKMGLHSCPAGPVTFEDCFVPEEQVLGGVGAGAAIFQHSMGWERACLFALYLGLLDRLLEQCVAHARERRQFGRRIGEFQSVANRIADMKLRLESARLLLYRACWSMDQGDASVLEIALSKLAVSEGVLASAADAVRVFGGRGYLREDGIEAALRDAVPSTIFSGTSDIQRQLIVKEIGL</sequence>
<dbReference type="SUPFAM" id="SSF56645">
    <property type="entry name" value="Acyl-CoA dehydrogenase NM domain-like"/>
    <property type="match status" value="1"/>
</dbReference>
<dbReference type="InterPro" id="IPR009075">
    <property type="entry name" value="AcylCo_DH/oxidase_C"/>
</dbReference>
<evidence type="ECO:0000259" key="8">
    <source>
        <dbReference type="Pfam" id="PF02770"/>
    </source>
</evidence>
<dbReference type="Gene3D" id="1.10.540.10">
    <property type="entry name" value="Acyl-CoA dehydrogenase/oxidase, N-terminal domain"/>
    <property type="match status" value="1"/>
</dbReference>
<evidence type="ECO:0000313" key="10">
    <source>
        <dbReference type="EMBL" id="XDQ66772.1"/>
    </source>
</evidence>
<dbReference type="InterPro" id="IPR046373">
    <property type="entry name" value="Acyl-CoA_Oxase/DH_mid-dom_sf"/>
</dbReference>
<feature type="domain" description="Acyl-CoA oxidase/dehydrogenase middle" evidence="8">
    <location>
        <begin position="124"/>
        <end position="217"/>
    </location>
</feature>
<dbReference type="Gene3D" id="1.20.140.10">
    <property type="entry name" value="Butyryl-CoA Dehydrogenase, subunit A, domain 3"/>
    <property type="match status" value="1"/>
</dbReference>
<evidence type="ECO:0000256" key="3">
    <source>
        <dbReference type="ARBA" id="ARBA00022630"/>
    </source>
</evidence>
<feature type="domain" description="Acyl-CoA dehydrogenase/oxidase C-terminal" evidence="7">
    <location>
        <begin position="229"/>
        <end position="377"/>
    </location>
</feature>
<protein>
    <submittedName>
        <fullName evidence="10">Acyl-CoA dehydrogenase family protein</fullName>
        <ecNumber evidence="10">1.-.-.-</ecNumber>
    </submittedName>
</protein>
<keyword evidence="5 6" id="KW-0560">Oxidoreductase</keyword>
<organism evidence="10">
    <name type="scientific">Streptomyces sp. R35</name>
    <dbReference type="NCBI Taxonomy" id="3238630"/>
    <lineage>
        <taxon>Bacteria</taxon>
        <taxon>Bacillati</taxon>
        <taxon>Actinomycetota</taxon>
        <taxon>Actinomycetes</taxon>
        <taxon>Kitasatosporales</taxon>
        <taxon>Streptomycetaceae</taxon>
        <taxon>Streptomyces</taxon>
    </lineage>
</organism>
<dbReference type="EMBL" id="CP163440">
    <property type="protein sequence ID" value="XDQ66772.1"/>
    <property type="molecule type" value="Genomic_DNA"/>
</dbReference>
<keyword evidence="4 6" id="KW-0274">FAD</keyword>
<gene>
    <name evidence="10" type="ORF">AB5J50_41320</name>
</gene>
<evidence type="ECO:0000256" key="6">
    <source>
        <dbReference type="RuleBase" id="RU362125"/>
    </source>
</evidence>
<accession>A0AB39SJK8</accession>
<dbReference type="PANTHER" id="PTHR43884">
    <property type="entry name" value="ACYL-COA DEHYDROGENASE"/>
    <property type="match status" value="1"/>
</dbReference>
<name>A0AB39SJK8_9ACTN</name>
<dbReference type="Pfam" id="PF00441">
    <property type="entry name" value="Acyl-CoA_dh_1"/>
    <property type="match status" value="1"/>
</dbReference>